<reference evidence="2 3" key="1">
    <citation type="submission" date="2018-04" db="EMBL/GenBank/DDBJ databases">
        <title>Novel Campyloabacter and Helicobacter Species and Strains.</title>
        <authorList>
            <person name="Mannion A.J."/>
            <person name="Shen Z."/>
            <person name="Fox J.G."/>
        </authorList>
    </citation>
    <scope>NUCLEOTIDE SEQUENCE [LARGE SCALE GENOMIC DNA]</scope>
    <source>
        <strain evidence="2 3">MIT 98-6070</strain>
    </source>
</reference>
<comment type="caution">
    <text evidence="2">The sequence shown here is derived from an EMBL/GenBank/DDBJ whole genome shotgun (WGS) entry which is preliminary data.</text>
</comment>
<dbReference type="Proteomes" id="UP000256599">
    <property type="component" value="Unassembled WGS sequence"/>
</dbReference>
<dbReference type="InterPro" id="IPR003331">
    <property type="entry name" value="UDP_GlcNAc_Epimerase_2_dom"/>
</dbReference>
<accession>A0A3D8I6Z6</accession>
<dbReference type="PANTHER" id="PTHR43174">
    <property type="entry name" value="UDP-N-ACETYLGLUCOSAMINE 2-EPIMERASE"/>
    <property type="match status" value="1"/>
</dbReference>
<dbReference type="Gene3D" id="3.40.50.2000">
    <property type="entry name" value="Glycogen Phosphorylase B"/>
    <property type="match status" value="2"/>
</dbReference>
<evidence type="ECO:0000259" key="1">
    <source>
        <dbReference type="Pfam" id="PF02350"/>
    </source>
</evidence>
<evidence type="ECO:0000313" key="3">
    <source>
        <dbReference type="Proteomes" id="UP000256599"/>
    </source>
</evidence>
<dbReference type="InterPro" id="IPR029767">
    <property type="entry name" value="WecB-like"/>
</dbReference>
<organism evidence="2 3">
    <name type="scientific">Helicobacter marmotae</name>
    <dbReference type="NCBI Taxonomy" id="152490"/>
    <lineage>
        <taxon>Bacteria</taxon>
        <taxon>Pseudomonadati</taxon>
        <taxon>Campylobacterota</taxon>
        <taxon>Epsilonproteobacteria</taxon>
        <taxon>Campylobacterales</taxon>
        <taxon>Helicobacteraceae</taxon>
        <taxon>Helicobacter</taxon>
    </lineage>
</organism>
<dbReference type="PANTHER" id="PTHR43174:SF3">
    <property type="entry name" value="UDP-N-ACETYLGLUCOSAMINE 2-EPIMERASE"/>
    <property type="match status" value="1"/>
</dbReference>
<dbReference type="RefSeq" id="WP_104699419.1">
    <property type="nucleotide sequence ID" value="NZ_FZPP01000006.1"/>
</dbReference>
<dbReference type="GO" id="GO:0004553">
    <property type="term" value="F:hydrolase activity, hydrolyzing O-glycosyl compounds"/>
    <property type="evidence" value="ECO:0007669"/>
    <property type="project" value="InterPro"/>
</dbReference>
<gene>
    <name evidence="2" type="primary">neuC</name>
    <name evidence="2" type="ORF">CQA63_01955</name>
</gene>
<name>A0A3D8I6Z6_9HELI</name>
<dbReference type="NCBIfam" id="TIGR03568">
    <property type="entry name" value="NeuC_NnaA"/>
    <property type="match status" value="1"/>
</dbReference>
<dbReference type="GO" id="GO:0006047">
    <property type="term" value="P:UDP-N-acetylglucosamine metabolic process"/>
    <property type="evidence" value="ECO:0007669"/>
    <property type="project" value="InterPro"/>
</dbReference>
<keyword evidence="3" id="KW-1185">Reference proteome</keyword>
<protein>
    <submittedName>
        <fullName evidence="2">UDP-N-acetylglucosamine 2-epimerase (Hydrolyzing)</fullName>
    </submittedName>
</protein>
<dbReference type="InterPro" id="IPR020004">
    <property type="entry name" value="UDP-GlcNAc_Epase"/>
</dbReference>
<proteinExistence type="predicted"/>
<dbReference type="EMBL" id="NXLR01000002">
    <property type="protein sequence ID" value="RDU60755.1"/>
    <property type="molecule type" value="Genomic_DNA"/>
</dbReference>
<dbReference type="Pfam" id="PF02350">
    <property type="entry name" value="Epimerase_2"/>
    <property type="match status" value="1"/>
</dbReference>
<sequence>MRKICIITGTRAEWGLLSPLAHKIHQAEDLELQLIATGMHLSTEFGLTYKEIDLPINKKCEIILSSDTPIGISKAMGLAQISLCEAYSELKPDIIVVLGDRYEIFACVASAMICNIPIAHLHGGEATEGLIDEAIRHSITKMSHLHFVATEAYKKRVIQLGESPDRVFCVGGFGIDSIKTLPLLAKPALEESLKFRFMKHNFLITFHPVTLEENTSKAQFAELLLALEQLRENYEVGYIFTKANADTNGRIINAMIDTFVSTHEHCIAFTSMGQLRYLSALNYVSGVIGNSSSGLGEAPSFKIATIDIGDRQKGRIKADSVLSSEPIASSILQCAKKALSPEFKAILKNVKNPYGEGGASDKTLAILREYPLEGLLKKAFYNIDFQL</sequence>
<dbReference type="SUPFAM" id="SSF53756">
    <property type="entry name" value="UDP-Glycosyltransferase/glycogen phosphorylase"/>
    <property type="match status" value="1"/>
</dbReference>
<dbReference type="CDD" id="cd03786">
    <property type="entry name" value="GTB_UDP-GlcNAc_2-Epimerase"/>
    <property type="match status" value="1"/>
</dbReference>
<feature type="domain" description="UDP-N-acetylglucosamine 2-epimerase" evidence="1">
    <location>
        <begin position="23"/>
        <end position="367"/>
    </location>
</feature>
<dbReference type="OrthoDB" id="9803238at2"/>
<evidence type="ECO:0000313" key="2">
    <source>
        <dbReference type="EMBL" id="RDU60755.1"/>
    </source>
</evidence>
<dbReference type="AlphaFoldDB" id="A0A3D8I6Z6"/>